<evidence type="ECO:0000313" key="2">
    <source>
        <dbReference type="EMBL" id="SDD27379.1"/>
    </source>
</evidence>
<protein>
    <recommendedName>
        <fullName evidence="4">Import component protein</fullName>
    </recommendedName>
</protein>
<dbReference type="EMBL" id="FMZO01000007">
    <property type="protein sequence ID" value="SDD27379.1"/>
    <property type="molecule type" value="Genomic_DNA"/>
</dbReference>
<feature type="transmembrane region" description="Helical" evidence="1">
    <location>
        <begin position="6"/>
        <end position="23"/>
    </location>
</feature>
<reference evidence="3" key="1">
    <citation type="submission" date="2016-10" db="EMBL/GenBank/DDBJ databases">
        <authorList>
            <person name="Varghese N."/>
            <person name="Submissions S."/>
        </authorList>
    </citation>
    <scope>NUCLEOTIDE SEQUENCE [LARGE SCALE GENOMIC DNA]</scope>
    <source>
        <strain evidence="3">DSM 25811 / CCM 8410 / LMG 26954 / E90</strain>
    </source>
</reference>
<gene>
    <name evidence="2" type="ORF">SAMN04487894_107186</name>
</gene>
<evidence type="ECO:0008006" key="4">
    <source>
        <dbReference type="Google" id="ProtNLM"/>
    </source>
</evidence>
<keyword evidence="3" id="KW-1185">Reference proteome</keyword>
<dbReference type="RefSeq" id="WP_090390793.1">
    <property type="nucleotide sequence ID" value="NZ_FMZO01000007.1"/>
</dbReference>
<accession>A0A1G6TEC3</accession>
<feature type="transmembrane region" description="Helical" evidence="1">
    <location>
        <begin position="35"/>
        <end position="55"/>
    </location>
</feature>
<dbReference type="Proteomes" id="UP000198757">
    <property type="component" value="Unassembled WGS sequence"/>
</dbReference>
<keyword evidence="1" id="KW-1133">Transmembrane helix</keyword>
<organism evidence="2 3">
    <name type="scientific">Niabella drilacis (strain DSM 25811 / CCM 8410 / CCUG 62505 / LMG 26954 / E90)</name>
    <dbReference type="NCBI Taxonomy" id="1285928"/>
    <lineage>
        <taxon>Bacteria</taxon>
        <taxon>Pseudomonadati</taxon>
        <taxon>Bacteroidota</taxon>
        <taxon>Chitinophagia</taxon>
        <taxon>Chitinophagales</taxon>
        <taxon>Chitinophagaceae</taxon>
        <taxon>Niabella</taxon>
    </lineage>
</organism>
<keyword evidence="1" id="KW-0812">Transmembrane</keyword>
<name>A0A1G6TEC3_NIADE</name>
<dbReference type="OrthoDB" id="6400719at2"/>
<sequence length="114" mass="12644">MTPKTQSILSYIGILWLAAYFGGKSQRTDFCIYHLKQGLGLWLIAILFNIVLFFVSKASPWLASSLSYAGVLFLIIMIIGIINAANNVKKPLPVIGGMFDTQFPFLDKENPSNT</sequence>
<feature type="transmembrane region" description="Helical" evidence="1">
    <location>
        <begin position="61"/>
        <end position="82"/>
    </location>
</feature>
<evidence type="ECO:0000256" key="1">
    <source>
        <dbReference type="SAM" id="Phobius"/>
    </source>
</evidence>
<keyword evidence="1" id="KW-0472">Membrane</keyword>
<evidence type="ECO:0000313" key="3">
    <source>
        <dbReference type="Proteomes" id="UP000198757"/>
    </source>
</evidence>
<dbReference type="STRING" id="1285928.SAMN04487894_107186"/>
<proteinExistence type="predicted"/>
<dbReference type="AlphaFoldDB" id="A0A1G6TEC3"/>